<organism evidence="2 3">
    <name type="scientific">Candidatus Giovannonibacteria bacterium GW2011_GWA2_44_26</name>
    <dbReference type="NCBI Taxonomy" id="1618648"/>
    <lineage>
        <taxon>Bacteria</taxon>
        <taxon>Candidatus Giovannoniibacteriota</taxon>
    </lineage>
</organism>
<proteinExistence type="predicted"/>
<evidence type="ECO:0000256" key="1">
    <source>
        <dbReference type="SAM" id="Phobius"/>
    </source>
</evidence>
<keyword evidence="1" id="KW-0812">Transmembrane</keyword>
<dbReference type="AlphaFoldDB" id="A0A0G1IN33"/>
<dbReference type="EMBL" id="LCIT01000044">
    <property type="protein sequence ID" value="KKT60821.1"/>
    <property type="molecule type" value="Genomic_DNA"/>
</dbReference>
<dbReference type="Proteomes" id="UP000033945">
    <property type="component" value="Unassembled WGS sequence"/>
</dbReference>
<accession>A0A0G1IN33</accession>
<comment type="caution">
    <text evidence="2">The sequence shown here is derived from an EMBL/GenBank/DDBJ whole genome shotgun (WGS) entry which is preliminary data.</text>
</comment>
<protein>
    <submittedName>
        <fullName evidence="2">Uncharacterized protein</fullName>
    </submittedName>
</protein>
<feature type="transmembrane region" description="Helical" evidence="1">
    <location>
        <begin position="58"/>
        <end position="81"/>
    </location>
</feature>
<reference evidence="2 3" key="1">
    <citation type="journal article" date="2015" name="Nature">
        <title>rRNA introns, odd ribosomes, and small enigmatic genomes across a large radiation of phyla.</title>
        <authorList>
            <person name="Brown C.T."/>
            <person name="Hug L.A."/>
            <person name="Thomas B.C."/>
            <person name="Sharon I."/>
            <person name="Castelle C.J."/>
            <person name="Singh A."/>
            <person name="Wilkins M.J."/>
            <person name="Williams K.H."/>
            <person name="Banfield J.F."/>
        </authorList>
    </citation>
    <scope>NUCLEOTIDE SEQUENCE [LARGE SCALE GENOMIC DNA]</scope>
</reference>
<sequence length="242" mass="27639">MQNQQLIDYIKQQFTQGVNEEEIKNNLLNTGWNDADVNEALHFIRPQSQSSRSSNSKLLILAISLTVIFILAGSGLAYYLFVNNEQKITNDIEAQSQQQTQVRVASRSKPHSINTETIQEPARESIQDILTKTENIKTVQYEIATHSNLISRDYKVWEMIPYKRFEETKNNLPITPANGAVLFKLIRHSDVVYVSSYTGIPVKVAVGQTNPEESSFLSEFAQRLKENQTLKETGTKKELRYK</sequence>
<keyword evidence="1" id="KW-0472">Membrane</keyword>
<name>A0A0G1IN33_9BACT</name>
<evidence type="ECO:0000313" key="2">
    <source>
        <dbReference type="EMBL" id="KKT60821.1"/>
    </source>
</evidence>
<evidence type="ECO:0000313" key="3">
    <source>
        <dbReference type="Proteomes" id="UP000033945"/>
    </source>
</evidence>
<keyword evidence="1" id="KW-1133">Transmembrane helix</keyword>
<gene>
    <name evidence="2" type="ORF">UW55_C0044G0004</name>
</gene>
<dbReference type="PATRIC" id="fig|1618648.3.peg.1105"/>